<comment type="caution">
    <text evidence="1">The sequence shown here is derived from an EMBL/GenBank/DDBJ whole genome shotgun (WGS) entry which is preliminary data.</text>
</comment>
<protein>
    <submittedName>
        <fullName evidence="1">Uncharacterized protein</fullName>
    </submittedName>
</protein>
<dbReference type="AlphaFoldDB" id="A0A0A1VP70"/>
<evidence type="ECO:0000313" key="2">
    <source>
        <dbReference type="Proteomes" id="UP000030321"/>
    </source>
</evidence>
<dbReference type="EMBL" id="BBPA01000003">
    <property type="protein sequence ID" value="GAL91500.1"/>
    <property type="molecule type" value="Genomic_DNA"/>
</dbReference>
<evidence type="ECO:0000313" key="1">
    <source>
        <dbReference type="EMBL" id="GAL91500.1"/>
    </source>
</evidence>
<gene>
    <name evidence="1" type="ORF">N44_01508</name>
</gene>
<dbReference type="Proteomes" id="UP000030321">
    <property type="component" value="Unassembled WGS sequence"/>
</dbReference>
<proteinExistence type="predicted"/>
<organism evidence="1 2">
    <name type="scientific">Microcystis aeruginosa NIES-44</name>
    <dbReference type="NCBI Taxonomy" id="449439"/>
    <lineage>
        <taxon>Bacteria</taxon>
        <taxon>Bacillati</taxon>
        <taxon>Cyanobacteriota</taxon>
        <taxon>Cyanophyceae</taxon>
        <taxon>Oscillatoriophycideae</taxon>
        <taxon>Chroococcales</taxon>
        <taxon>Microcystaceae</taxon>
        <taxon>Microcystis</taxon>
    </lineage>
</organism>
<reference evidence="2" key="1">
    <citation type="journal article" date="2015" name="Genome">
        <title>Whole Genome Sequence of the Non-Microcystin-Producing Microcystis aeruginosa Strain NIES-44.</title>
        <authorList>
            <person name="Okano K."/>
            <person name="Miyata N."/>
            <person name="Ozaki Y."/>
        </authorList>
    </citation>
    <scope>NUCLEOTIDE SEQUENCE [LARGE SCALE GENOMIC DNA]</scope>
    <source>
        <strain evidence="2">NIES-44</strain>
    </source>
</reference>
<accession>A0A0A1VP70</accession>
<sequence>MLCLVIEELTLNLVIGNFEKTNFSPLPMSLNSRFSPLKGSQNICLFIYFEETF</sequence>
<name>A0A0A1VP70_MICAE</name>